<evidence type="ECO:0000313" key="1">
    <source>
        <dbReference type="EMBL" id="RSN78765.1"/>
    </source>
</evidence>
<keyword evidence="2" id="KW-1185">Reference proteome</keyword>
<organism evidence="1 2">
    <name type="scientific">Candidatus Methanodesulfokora washburnensis</name>
    <dbReference type="NCBI Taxonomy" id="2478471"/>
    <lineage>
        <taxon>Archaea</taxon>
        <taxon>Thermoproteota</taxon>
        <taxon>Candidatus Korarchaeia</taxon>
        <taxon>Candidatus Korarchaeia incertae sedis</taxon>
        <taxon>Candidatus Methanodesulfokora</taxon>
    </lineage>
</organism>
<dbReference type="EMBL" id="RCOS01000008">
    <property type="protein sequence ID" value="RSN78765.1"/>
    <property type="molecule type" value="Genomic_DNA"/>
</dbReference>
<dbReference type="Proteomes" id="UP000277582">
    <property type="component" value="Unassembled WGS sequence"/>
</dbReference>
<gene>
    <name evidence="1" type="ORF">D6D85_00430</name>
</gene>
<name>A0A3R9R1F4_9CREN</name>
<proteinExistence type="predicted"/>
<evidence type="ECO:0000313" key="2">
    <source>
        <dbReference type="Proteomes" id="UP000277582"/>
    </source>
</evidence>
<dbReference type="RefSeq" id="WP_125670062.1">
    <property type="nucleotide sequence ID" value="NZ_RCOS01000008.1"/>
</dbReference>
<dbReference type="AlphaFoldDB" id="A0A3R9R1F4"/>
<sequence length="77" mass="8588">MKEYYTLVVFHEREVEKMLSKLNLAEKVEKGEIKCAICGKTITKENLGAILRKNGNILIICDSVKCIEKAGGLISAF</sequence>
<protein>
    <submittedName>
        <fullName evidence="1">Uncharacterized protein</fullName>
    </submittedName>
</protein>
<reference evidence="1 2" key="1">
    <citation type="submission" date="2018-10" db="EMBL/GenBank/DDBJ databases">
        <title>Co-occurring genomic capacity for anaerobic methane metabolism and dissimilatory sulfite reduction discovered in the Korarchaeota.</title>
        <authorList>
            <person name="Mckay L.J."/>
            <person name="Dlakic M."/>
            <person name="Fields M.W."/>
            <person name="Delmont T.O."/>
            <person name="Eren A.M."/>
            <person name="Jay Z.J."/>
            <person name="Klingelsmith K.B."/>
            <person name="Rusch D.B."/>
            <person name="Inskeep W.P."/>
        </authorList>
    </citation>
    <scope>NUCLEOTIDE SEQUENCE [LARGE SCALE GENOMIC DNA]</scope>
    <source>
        <strain evidence="1 2">MDKW</strain>
    </source>
</reference>
<accession>A0A3R9R1F4</accession>
<comment type="caution">
    <text evidence="1">The sequence shown here is derived from an EMBL/GenBank/DDBJ whole genome shotgun (WGS) entry which is preliminary data.</text>
</comment>